<dbReference type="Proteomes" id="UP000703661">
    <property type="component" value="Unassembled WGS sequence"/>
</dbReference>
<proteinExistence type="predicted"/>
<accession>A0A9P6MCH7</accession>
<evidence type="ECO:0000313" key="1">
    <source>
        <dbReference type="EMBL" id="KAF9991875.1"/>
    </source>
</evidence>
<name>A0A9P6MCH7_9FUNG</name>
<dbReference type="EMBL" id="JAAAID010004938">
    <property type="protein sequence ID" value="KAF9991875.1"/>
    <property type="molecule type" value="Genomic_DNA"/>
</dbReference>
<gene>
    <name evidence="1" type="ORF">BGZ80_008840</name>
</gene>
<sequence>MRTCGQFWPLVYEPVNCGWMVSKRDGFVGQLNINLDVMGESFIDGFKGKDLCYWGVSMASGFHSRPRKRSLAAPDEHVAAFGNQVRVHKSLSAIELCDSPTSWGSSFFSIEEGVFCGMSTKTKVPLYKAGETKGCFVYEKPIVNGRGGYSTKRNVDVRGSTMRYNATYFVTSDENGSVKDWTDKNGYQ</sequence>
<organism evidence="1 2">
    <name type="scientific">Entomortierella chlamydospora</name>
    <dbReference type="NCBI Taxonomy" id="101097"/>
    <lineage>
        <taxon>Eukaryota</taxon>
        <taxon>Fungi</taxon>
        <taxon>Fungi incertae sedis</taxon>
        <taxon>Mucoromycota</taxon>
        <taxon>Mortierellomycotina</taxon>
        <taxon>Mortierellomycetes</taxon>
        <taxon>Mortierellales</taxon>
        <taxon>Mortierellaceae</taxon>
        <taxon>Entomortierella</taxon>
    </lineage>
</organism>
<dbReference type="AlphaFoldDB" id="A0A9P6MCH7"/>
<reference evidence="1" key="1">
    <citation type="journal article" date="2020" name="Fungal Divers.">
        <title>Resolving the Mortierellaceae phylogeny through synthesis of multi-gene phylogenetics and phylogenomics.</title>
        <authorList>
            <person name="Vandepol N."/>
            <person name="Liber J."/>
            <person name="Desiro A."/>
            <person name="Na H."/>
            <person name="Kennedy M."/>
            <person name="Barry K."/>
            <person name="Grigoriev I.V."/>
            <person name="Miller A.N."/>
            <person name="O'Donnell K."/>
            <person name="Stajich J.E."/>
            <person name="Bonito G."/>
        </authorList>
    </citation>
    <scope>NUCLEOTIDE SEQUENCE</scope>
    <source>
        <strain evidence="1">NRRL 2769</strain>
    </source>
</reference>
<comment type="caution">
    <text evidence="1">The sequence shown here is derived from an EMBL/GenBank/DDBJ whole genome shotgun (WGS) entry which is preliminary data.</text>
</comment>
<evidence type="ECO:0000313" key="2">
    <source>
        <dbReference type="Proteomes" id="UP000703661"/>
    </source>
</evidence>
<protein>
    <submittedName>
        <fullName evidence="1">Uncharacterized protein</fullName>
    </submittedName>
</protein>
<feature type="non-terminal residue" evidence="1">
    <location>
        <position position="188"/>
    </location>
</feature>
<keyword evidence="2" id="KW-1185">Reference proteome</keyword>